<protein>
    <submittedName>
        <fullName evidence="1">Methicillin resistance protein</fullName>
    </submittedName>
</protein>
<dbReference type="SUPFAM" id="SSF55729">
    <property type="entry name" value="Acyl-CoA N-acyltransferases (Nat)"/>
    <property type="match status" value="1"/>
</dbReference>
<dbReference type="Proteomes" id="UP000092578">
    <property type="component" value="Unassembled WGS sequence"/>
</dbReference>
<dbReference type="InterPro" id="IPR016181">
    <property type="entry name" value="Acyl_CoA_acyltransferase"/>
</dbReference>
<proteinExistence type="predicted"/>
<name>A0A1B9AYN8_9BACI</name>
<evidence type="ECO:0000313" key="1">
    <source>
        <dbReference type="EMBL" id="OCA88920.1"/>
    </source>
</evidence>
<gene>
    <name evidence="1" type="ORF">A8F95_05710</name>
</gene>
<comment type="caution">
    <text evidence="1">The sequence shown here is derived from an EMBL/GenBank/DDBJ whole genome shotgun (WGS) entry which is preliminary data.</text>
</comment>
<organism evidence="1 2">
    <name type="scientific">Pseudobacillus wudalianchiensis</name>
    <dbReference type="NCBI Taxonomy" id="1743143"/>
    <lineage>
        <taxon>Bacteria</taxon>
        <taxon>Bacillati</taxon>
        <taxon>Bacillota</taxon>
        <taxon>Bacilli</taxon>
        <taxon>Bacillales</taxon>
        <taxon>Bacillaceae</taxon>
        <taxon>Pseudobacillus</taxon>
    </lineage>
</organism>
<keyword evidence="2" id="KW-1185">Reference proteome</keyword>
<sequence>MNDKDKYRNLCKDETTIPIFSKDWWLDAVAGEGNWDVILVEKGDEIVASLPYVKRKKMFLEYITMPQLTQTAGIWIKYPKDQKYTRKLSYEKEIFNEVINNIPKVDYFSQNFHYSITNWLPFYWRGYSQTTKYTYVIEGLSNLDEVFKNFSQAKKKDIKKAEKIVRVFFDLSAEEFYKNHTLTLSKQNLRISYSYDLFKRIYDTVYANDAGKTIYAIDEEGNLHSALLVIWDENSAYDLISTIDPDYRNSGSASLLVKNIISYIANKTEKFDFEGSMIENVEQSFRNFGAVQKPYFNISKTNSKLLKIRNSIKEVMK</sequence>
<dbReference type="AlphaFoldDB" id="A0A1B9AYN8"/>
<reference evidence="2" key="1">
    <citation type="submission" date="2016-05" db="EMBL/GenBank/DDBJ databases">
        <authorList>
            <person name="Liu B."/>
            <person name="Wang J."/>
            <person name="Zhu Y."/>
            <person name="Liu G."/>
            <person name="Chen Q."/>
            <person name="Chen Z."/>
            <person name="Lan J."/>
            <person name="Che J."/>
            <person name="Ge C."/>
            <person name="Shi H."/>
            <person name="Pan Z."/>
            <person name="Liu X."/>
        </authorList>
    </citation>
    <scope>NUCLEOTIDE SEQUENCE [LARGE SCALE GENOMIC DNA]</scope>
    <source>
        <strain evidence="2">FJAT-27215</strain>
    </source>
</reference>
<dbReference type="Gene3D" id="3.40.630.30">
    <property type="match status" value="1"/>
</dbReference>
<dbReference type="RefSeq" id="WP_065410233.1">
    <property type="nucleotide sequence ID" value="NZ_MAYT01000012.1"/>
</dbReference>
<accession>A0A1B9AYN8</accession>
<dbReference type="EMBL" id="MAYT01000012">
    <property type="protein sequence ID" value="OCA88920.1"/>
    <property type="molecule type" value="Genomic_DNA"/>
</dbReference>
<evidence type="ECO:0000313" key="2">
    <source>
        <dbReference type="Proteomes" id="UP000092578"/>
    </source>
</evidence>